<comment type="caution">
    <text evidence="1">The sequence shown here is derived from an EMBL/GenBank/DDBJ whole genome shotgun (WGS) entry which is preliminary data.</text>
</comment>
<sequence>MLKERLNKVLLHSRALHVALGIPAETHQLHGMLPVQVLHALLEVDIEALRGV</sequence>
<accession>A0A645E0W6</accession>
<protein>
    <submittedName>
        <fullName evidence="1">Uncharacterized protein</fullName>
    </submittedName>
</protein>
<dbReference type="AlphaFoldDB" id="A0A645E0W6"/>
<proteinExistence type="predicted"/>
<reference evidence="1" key="1">
    <citation type="submission" date="2019-08" db="EMBL/GenBank/DDBJ databases">
        <authorList>
            <person name="Kucharzyk K."/>
            <person name="Murdoch R.W."/>
            <person name="Higgins S."/>
            <person name="Loffler F."/>
        </authorList>
    </citation>
    <scope>NUCLEOTIDE SEQUENCE</scope>
</reference>
<gene>
    <name evidence="1" type="ORF">SDC9_142342</name>
</gene>
<name>A0A645E0W6_9ZZZZ</name>
<organism evidence="1">
    <name type="scientific">bioreactor metagenome</name>
    <dbReference type="NCBI Taxonomy" id="1076179"/>
    <lineage>
        <taxon>unclassified sequences</taxon>
        <taxon>metagenomes</taxon>
        <taxon>ecological metagenomes</taxon>
    </lineage>
</organism>
<dbReference type="EMBL" id="VSSQ01041711">
    <property type="protein sequence ID" value="MPM95189.1"/>
    <property type="molecule type" value="Genomic_DNA"/>
</dbReference>
<evidence type="ECO:0000313" key="1">
    <source>
        <dbReference type="EMBL" id="MPM95189.1"/>
    </source>
</evidence>